<keyword evidence="3" id="KW-1185">Reference proteome</keyword>
<organism evidence="2 3">
    <name type="scientific">Multifurca ochricompacta</name>
    <dbReference type="NCBI Taxonomy" id="376703"/>
    <lineage>
        <taxon>Eukaryota</taxon>
        <taxon>Fungi</taxon>
        <taxon>Dikarya</taxon>
        <taxon>Basidiomycota</taxon>
        <taxon>Agaricomycotina</taxon>
        <taxon>Agaricomycetes</taxon>
        <taxon>Russulales</taxon>
        <taxon>Russulaceae</taxon>
        <taxon>Multifurca</taxon>
    </lineage>
</organism>
<dbReference type="InterPro" id="IPR024983">
    <property type="entry name" value="CHAT_dom"/>
</dbReference>
<dbReference type="AlphaFoldDB" id="A0AAD4M7V9"/>
<sequence>PSAEFAFLSACHTAEATDESIVDEALHLTAAMQYCGFRSVVGTMWAMADMDGRDLAEQFYGSLFSGGDEGMAYHERSARALRDAVRSLRGKRGMTLERWVNFVHYGA</sequence>
<feature type="domain" description="CHAT" evidence="1">
    <location>
        <begin position="3"/>
        <end position="106"/>
    </location>
</feature>
<protein>
    <recommendedName>
        <fullName evidence="1">CHAT domain-containing protein</fullName>
    </recommendedName>
</protein>
<evidence type="ECO:0000313" key="2">
    <source>
        <dbReference type="EMBL" id="KAI0303276.1"/>
    </source>
</evidence>
<dbReference type="Proteomes" id="UP001203297">
    <property type="component" value="Unassembled WGS sequence"/>
</dbReference>
<name>A0AAD4M7V9_9AGAM</name>
<accession>A0AAD4M7V9</accession>
<comment type="caution">
    <text evidence="2">The sequence shown here is derived from an EMBL/GenBank/DDBJ whole genome shotgun (WGS) entry which is preliminary data.</text>
</comment>
<evidence type="ECO:0000313" key="3">
    <source>
        <dbReference type="Proteomes" id="UP001203297"/>
    </source>
</evidence>
<dbReference type="Pfam" id="PF12770">
    <property type="entry name" value="CHAT"/>
    <property type="match status" value="1"/>
</dbReference>
<proteinExistence type="predicted"/>
<reference evidence="2" key="1">
    <citation type="journal article" date="2022" name="New Phytol.">
        <title>Evolutionary transition to the ectomycorrhizal habit in the genomes of a hyperdiverse lineage of mushroom-forming fungi.</title>
        <authorList>
            <person name="Looney B."/>
            <person name="Miyauchi S."/>
            <person name="Morin E."/>
            <person name="Drula E."/>
            <person name="Courty P.E."/>
            <person name="Kohler A."/>
            <person name="Kuo A."/>
            <person name="LaButti K."/>
            <person name="Pangilinan J."/>
            <person name="Lipzen A."/>
            <person name="Riley R."/>
            <person name="Andreopoulos W."/>
            <person name="He G."/>
            <person name="Johnson J."/>
            <person name="Nolan M."/>
            <person name="Tritt A."/>
            <person name="Barry K.W."/>
            <person name="Grigoriev I.V."/>
            <person name="Nagy L.G."/>
            <person name="Hibbett D."/>
            <person name="Henrissat B."/>
            <person name="Matheny P.B."/>
            <person name="Labbe J."/>
            <person name="Martin F.M."/>
        </authorList>
    </citation>
    <scope>NUCLEOTIDE SEQUENCE</scope>
    <source>
        <strain evidence="2">BPL690</strain>
    </source>
</reference>
<feature type="non-terminal residue" evidence="2">
    <location>
        <position position="1"/>
    </location>
</feature>
<evidence type="ECO:0000259" key="1">
    <source>
        <dbReference type="Pfam" id="PF12770"/>
    </source>
</evidence>
<dbReference type="EMBL" id="WTXG01000009">
    <property type="protein sequence ID" value="KAI0303276.1"/>
    <property type="molecule type" value="Genomic_DNA"/>
</dbReference>
<gene>
    <name evidence="2" type="ORF">B0F90DRAFT_1626675</name>
</gene>